<proteinExistence type="predicted"/>
<evidence type="ECO:0000313" key="2">
    <source>
        <dbReference type="Proteomes" id="UP000006729"/>
    </source>
</evidence>
<sequence length="114" mass="13237">MMQLRAFQMHNNWNSHIAECSLDLCHVGSSDHLPKSFTITVFLELAMSDEYLFLLAIYLLGFLSSDRLLLKASVKSRILSFQSPTLRLVVARGKKLAPDYFQWLYFTSLRGWYL</sequence>
<dbReference type="EMBL" id="CM009294">
    <property type="protein sequence ID" value="PNT38762.1"/>
    <property type="molecule type" value="Genomic_DNA"/>
</dbReference>
<organism evidence="1 2">
    <name type="scientific">Populus trichocarpa</name>
    <name type="common">Western balsam poplar</name>
    <name type="synonym">Populus balsamifera subsp. trichocarpa</name>
    <dbReference type="NCBI Taxonomy" id="3694"/>
    <lineage>
        <taxon>Eukaryota</taxon>
        <taxon>Viridiplantae</taxon>
        <taxon>Streptophyta</taxon>
        <taxon>Embryophyta</taxon>
        <taxon>Tracheophyta</taxon>
        <taxon>Spermatophyta</taxon>
        <taxon>Magnoliopsida</taxon>
        <taxon>eudicotyledons</taxon>
        <taxon>Gunneridae</taxon>
        <taxon>Pentapetalae</taxon>
        <taxon>rosids</taxon>
        <taxon>fabids</taxon>
        <taxon>Malpighiales</taxon>
        <taxon>Salicaceae</taxon>
        <taxon>Saliceae</taxon>
        <taxon>Populus</taxon>
    </lineage>
</organism>
<gene>
    <name evidence="1" type="ORF">POPTR_005G255600</name>
</gene>
<dbReference type="AlphaFoldDB" id="A0A2K2AMK7"/>
<dbReference type="InParanoid" id="A0A2K2AMK7"/>
<accession>A0A2K2AMK7</accession>
<dbReference type="Proteomes" id="UP000006729">
    <property type="component" value="Chromosome 5"/>
</dbReference>
<evidence type="ECO:0000313" key="1">
    <source>
        <dbReference type="EMBL" id="PNT38762.1"/>
    </source>
</evidence>
<keyword evidence="2" id="KW-1185">Reference proteome</keyword>
<name>A0A2K2AMK7_POPTR</name>
<reference evidence="1 2" key="1">
    <citation type="journal article" date="2006" name="Science">
        <title>The genome of black cottonwood, Populus trichocarpa (Torr. &amp; Gray).</title>
        <authorList>
            <person name="Tuskan G.A."/>
            <person name="Difazio S."/>
            <person name="Jansson S."/>
            <person name="Bohlmann J."/>
            <person name="Grigoriev I."/>
            <person name="Hellsten U."/>
            <person name="Putnam N."/>
            <person name="Ralph S."/>
            <person name="Rombauts S."/>
            <person name="Salamov A."/>
            <person name="Schein J."/>
            <person name="Sterck L."/>
            <person name="Aerts A."/>
            <person name="Bhalerao R.R."/>
            <person name="Bhalerao R.P."/>
            <person name="Blaudez D."/>
            <person name="Boerjan W."/>
            <person name="Brun A."/>
            <person name="Brunner A."/>
            <person name="Busov V."/>
            <person name="Campbell M."/>
            <person name="Carlson J."/>
            <person name="Chalot M."/>
            <person name="Chapman J."/>
            <person name="Chen G.L."/>
            <person name="Cooper D."/>
            <person name="Coutinho P.M."/>
            <person name="Couturier J."/>
            <person name="Covert S."/>
            <person name="Cronk Q."/>
            <person name="Cunningham R."/>
            <person name="Davis J."/>
            <person name="Degroeve S."/>
            <person name="Dejardin A."/>
            <person name="Depamphilis C."/>
            <person name="Detter J."/>
            <person name="Dirks B."/>
            <person name="Dubchak I."/>
            <person name="Duplessis S."/>
            <person name="Ehlting J."/>
            <person name="Ellis B."/>
            <person name="Gendler K."/>
            <person name="Goodstein D."/>
            <person name="Gribskov M."/>
            <person name="Grimwood J."/>
            <person name="Groover A."/>
            <person name="Gunter L."/>
            <person name="Hamberger B."/>
            <person name="Heinze B."/>
            <person name="Helariutta Y."/>
            <person name="Henrissat B."/>
            <person name="Holligan D."/>
            <person name="Holt R."/>
            <person name="Huang W."/>
            <person name="Islam-Faridi N."/>
            <person name="Jones S."/>
            <person name="Jones-Rhoades M."/>
            <person name="Jorgensen R."/>
            <person name="Joshi C."/>
            <person name="Kangasjarvi J."/>
            <person name="Karlsson J."/>
            <person name="Kelleher C."/>
            <person name="Kirkpatrick R."/>
            <person name="Kirst M."/>
            <person name="Kohler A."/>
            <person name="Kalluri U."/>
            <person name="Larimer F."/>
            <person name="Leebens-Mack J."/>
            <person name="Leple J.C."/>
            <person name="Locascio P."/>
            <person name="Lou Y."/>
            <person name="Lucas S."/>
            <person name="Martin F."/>
            <person name="Montanini B."/>
            <person name="Napoli C."/>
            <person name="Nelson D.R."/>
            <person name="Nelson C."/>
            <person name="Nieminen K."/>
            <person name="Nilsson O."/>
            <person name="Pereda V."/>
            <person name="Peter G."/>
            <person name="Philippe R."/>
            <person name="Pilate G."/>
            <person name="Poliakov A."/>
            <person name="Razumovskaya J."/>
            <person name="Richardson P."/>
            <person name="Rinaldi C."/>
            <person name="Ritland K."/>
            <person name="Rouze P."/>
            <person name="Ryaboy D."/>
            <person name="Schmutz J."/>
            <person name="Schrader J."/>
            <person name="Segerman B."/>
            <person name="Shin H."/>
            <person name="Siddiqui A."/>
            <person name="Sterky F."/>
            <person name="Terry A."/>
            <person name="Tsai C.J."/>
            <person name="Uberbacher E."/>
            <person name="Unneberg P."/>
            <person name="Vahala J."/>
            <person name="Wall K."/>
            <person name="Wessler S."/>
            <person name="Yang G."/>
            <person name="Yin T."/>
            <person name="Douglas C."/>
            <person name="Marra M."/>
            <person name="Sandberg G."/>
            <person name="Van de Peer Y."/>
            <person name="Rokhsar D."/>
        </authorList>
    </citation>
    <scope>NUCLEOTIDE SEQUENCE [LARGE SCALE GENOMIC DNA]</scope>
    <source>
        <strain evidence="2">cv. Nisqually</strain>
    </source>
</reference>
<protein>
    <submittedName>
        <fullName evidence="1">Uncharacterized protein</fullName>
    </submittedName>
</protein>